<dbReference type="Gene3D" id="1.10.510.10">
    <property type="entry name" value="Transferase(Phosphotransferase) domain 1"/>
    <property type="match status" value="1"/>
</dbReference>
<dbReference type="Proteomes" id="UP001239782">
    <property type="component" value="Chromosome"/>
</dbReference>
<dbReference type="PANTHER" id="PTHR43289">
    <property type="entry name" value="MITOGEN-ACTIVATED PROTEIN KINASE KINASE KINASE 20-RELATED"/>
    <property type="match status" value="1"/>
</dbReference>
<dbReference type="PROSITE" id="PS50005">
    <property type="entry name" value="TPR"/>
    <property type="match status" value="1"/>
</dbReference>
<sequence length="900" mass="103018">MLIEADWDEQNDFRIERIIGEGGMGKVYLATELALDRLVAIKVAKHSGRVAKPNVLLKEARALAKLNHPNIVQILSIREYHQEIWMIMEYVNGRTLAHSQLVKNASQLQQLKWLYEIAKGLTAAHNKGYLHCDLKLSNILVDERNTAKIADFGVAKLSNVHEDSSSHFISLSNITPEAITGEGLSEHTDLYCFALLAFELLAGYPLISISPKEIQASSKEQLLAKLNTVPDIINSLPNIPIEISSMLKQLLSVEKEARYFTADQVRARCKSVLINTTSSDLMDTFPNPFANNELEVTYSQNHQPIDGFSDGSHSDDSKNLEQNKYESQRQFRKIEKRRKSQWLKRLLGKQRLSILSRYLLIVIVPATLIITYCHSTFHFNNVRIAVIPPTIKNDDSVSRTQVQLMEAAIDSAAREFISQNRQFRLIAFDEISTGGLDLVSIAKSTAVDELLTTSIHCENSICEAEIRRIDPNLTIKSFERWPVHYKSHRDLLSTVQLQMKRIFATSSDLNNRLNTLSDSELISFLNIYYQVRFGSKSSVQLEKELFEFIQQHNNIDILYSLYREVALNLYHETRQEKELARLEKLLINAPNRYKDTLNYQVNLFWLALNQADNHKARSSISKIQTLSSDPAIAYELNAQYFYHNSQFENASEYFKKAIQLRPSTDLQFNLSLTLWWQGNTDEAIRTLEQIINTLPNDYRANRLLASFHLFTGQFESAIEGFKKALAQHFQGTDQNNLAIAYLLLGEYEHAYGKLKSLVEHQPSNPTWRLNWADTLWVQNKRTQAAEEYKTVIELNKDKLETVSALLQNAQAYVRLEQNRPALEALQVAKQKAPENLDVYFTAAAVHTSLKDTQSALYFVELAIEQGMGVRWFDLPRFDPLCSEPEFQELMSLNNNAMRCN</sequence>
<gene>
    <name evidence="9" type="ORF">Q9312_17540</name>
</gene>
<dbReference type="InterPro" id="IPR017441">
    <property type="entry name" value="Protein_kinase_ATP_BS"/>
</dbReference>
<keyword evidence="3 9" id="KW-0418">Kinase</keyword>
<feature type="compositionally biased region" description="Basic and acidic residues" evidence="7">
    <location>
        <begin position="312"/>
        <end position="332"/>
    </location>
</feature>
<keyword evidence="1" id="KW-0808">Transferase</keyword>
<feature type="repeat" description="TPR" evidence="5">
    <location>
        <begin position="631"/>
        <end position="664"/>
    </location>
</feature>
<feature type="domain" description="Protein kinase" evidence="8">
    <location>
        <begin position="13"/>
        <end position="273"/>
    </location>
</feature>
<keyword evidence="2 6" id="KW-0547">Nucleotide-binding</keyword>
<accession>A0AA51RT34</accession>
<dbReference type="SUPFAM" id="SSF56112">
    <property type="entry name" value="Protein kinase-like (PK-like)"/>
    <property type="match status" value="1"/>
</dbReference>
<dbReference type="SMART" id="SM00028">
    <property type="entry name" value="TPR"/>
    <property type="match status" value="5"/>
</dbReference>
<dbReference type="CDD" id="cd14014">
    <property type="entry name" value="STKc_PknB_like"/>
    <property type="match status" value="1"/>
</dbReference>
<dbReference type="Gene3D" id="1.25.40.10">
    <property type="entry name" value="Tetratricopeptide repeat domain"/>
    <property type="match status" value="2"/>
</dbReference>
<evidence type="ECO:0000256" key="2">
    <source>
        <dbReference type="ARBA" id="ARBA00022741"/>
    </source>
</evidence>
<proteinExistence type="predicted"/>
<evidence type="ECO:0000259" key="8">
    <source>
        <dbReference type="PROSITE" id="PS50011"/>
    </source>
</evidence>
<evidence type="ECO:0000256" key="3">
    <source>
        <dbReference type="ARBA" id="ARBA00022777"/>
    </source>
</evidence>
<dbReference type="SUPFAM" id="SSF48452">
    <property type="entry name" value="TPR-like"/>
    <property type="match status" value="1"/>
</dbReference>
<protein>
    <submittedName>
        <fullName evidence="9">Protein kinase</fullName>
    </submittedName>
</protein>
<dbReference type="AlphaFoldDB" id="A0AA51RT34"/>
<evidence type="ECO:0000313" key="9">
    <source>
        <dbReference type="EMBL" id="WMS87020.1"/>
    </source>
</evidence>
<evidence type="ECO:0000256" key="1">
    <source>
        <dbReference type="ARBA" id="ARBA00022679"/>
    </source>
</evidence>
<dbReference type="InterPro" id="IPR011009">
    <property type="entry name" value="Kinase-like_dom_sf"/>
</dbReference>
<dbReference type="RefSeq" id="WP_309202157.1">
    <property type="nucleotide sequence ID" value="NZ_CP133548.1"/>
</dbReference>
<keyword evidence="10" id="KW-1185">Reference proteome</keyword>
<feature type="region of interest" description="Disordered" evidence="7">
    <location>
        <begin position="305"/>
        <end position="332"/>
    </location>
</feature>
<keyword evidence="5" id="KW-0802">TPR repeat</keyword>
<dbReference type="PROSITE" id="PS50011">
    <property type="entry name" value="PROTEIN_KINASE_DOM"/>
    <property type="match status" value="1"/>
</dbReference>
<dbReference type="InterPro" id="IPR019734">
    <property type="entry name" value="TPR_rpt"/>
</dbReference>
<dbReference type="KEGG" id="plei:Q9312_17540"/>
<evidence type="ECO:0000256" key="4">
    <source>
        <dbReference type="ARBA" id="ARBA00022840"/>
    </source>
</evidence>
<evidence type="ECO:0000313" key="10">
    <source>
        <dbReference type="Proteomes" id="UP001239782"/>
    </source>
</evidence>
<dbReference type="PROSITE" id="PS00108">
    <property type="entry name" value="PROTEIN_KINASE_ST"/>
    <property type="match status" value="1"/>
</dbReference>
<dbReference type="InterPro" id="IPR011990">
    <property type="entry name" value="TPR-like_helical_dom_sf"/>
</dbReference>
<dbReference type="Gene3D" id="3.30.200.20">
    <property type="entry name" value="Phosphorylase Kinase, domain 1"/>
    <property type="match status" value="1"/>
</dbReference>
<dbReference type="Pfam" id="PF14559">
    <property type="entry name" value="TPR_19"/>
    <property type="match status" value="1"/>
</dbReference>
<dbReference type="PROSITE" id="PS00107">
    <property type="entry name" value="PROTEIN_KINASE_ATP"/>
    <property type="match status" value="1"/>
</dbReference>
<dbReference type="InterPro" id="IPR008271">
    <property type="entry name" value="Ser/Thr_kinase_AS"/>
</dbReference>
<evidence type="ECO:0000256" key="6">
    <source>
        <dbReference type="PROSITE-ProRule" id="PRU10141"/>
    </source>
</evidence>
<dbReference type="EMBL" id="CP133548">
    <property type="protein sequence ID" value="WMS87020.1"/>
    <property type="molecule type" value="Genomic_DNA"/>
</dbReference>
<keyword evidence="4 6" id="KW-0067">ATP-binding</keyword>
<dbReference type="GO" id="GO:0004674">
    <property type="term" value="F:protein serine/threonine kinase activity"/>
    <property type="evidence" value="ECO:0007669"/>
    <property type="project" value="TreeGrafter"/>
</dbReference>
<evidence type="ECO:0000256" key="5">
    <source>
        <dbReference type="PROSITE-ProRule" id="PRU00339"/>
    </source>
</evidence>
<reference evidence="9 10" key="1">
    <citation type="submission" date="2023-08" db="EMBL/GenBank/DDBJ databases">
        <title>Pleionea litopenaei sp. nov., isolated from stomach of juvenile Litopenaeus vannamei.</title>
        <authorList>
            <person name="Rho A.M."/>
            <person name="Hwang C.Y."/>
        </authorList>
    </citation>
    <scope>NUCLEOTIDE SEQUENCE [LARGE SCALE GENOMIC DNA]</scope>
    <source>
        <strain evidence="9 10">HL-JVS1</strain>
    </source>
</reference>
<name>A0AA51RT34_9GAMM</name>
<evidence type="ECO:0000256" key="7">
    <source>
        <dbReference type="SAM" id="MobiDB-lite"/>
    </source>
</evidence>
<dbReference type="PANTHER" id="PTHR43289:SF34">
    <property type="entry name" value="SERINE_THREONINE-PROTEIN KINASE YBDM-RELATED"/>
    <property type="match status" value="1"/>
</dbReference>
<dbReference type="Pfam" id="PF00069">
    <property type="entry name" value="Pkinase"/>
    <property type="match status" value="1"/>
</dbReference>
<feature type="binding site" evidence="6">
    <location>
        <position position="52"/>
    </location>
    <ligand>
        <name>ATP</name>
        <dbReference type="ChEBI" id="CHEBI:30616"/>
    </ligand>
</feature>
<dbReference type="InterPro" id="IPR000719">
    <property type="entry name" value="Prot_kinase_dom"/>
</dbReference>
<dbReference type="Pfam" id="PF13181">
    <property type="entry name" value="TPR_8"/>
    <property type="match status" value="1"/>
</dbReference>
<dbReference type="SMART" id="SM00220">
    <property type="entry name" value="S_TKc"/>
    <property type="match status" value="1"/>
</dbReference>
<organism evidence="9 10">
    <name type="scientific">Pleionea litopenaei</name>
    <dbReference type="NCBI Taxonomy" id="3070815"/>
    <lineage>
        <taxon>Bacteria</taxon>
        <taxon>Pseudomonadati</taxon>
        <taxon>Pseudomonadota</taxon>
        <taxon>Gammaproteobacteria</taxon>
        <taxon>Oceanospirillales</taxon>
        <taxon>Pleioneaceae</taxon>
        <taxon>Pleionea</taxon>
    </lineage>
</organism>
<dbReference type="GO" id="GO:0005524">
    <property type="term" value="F:ATP binding"/>
    <property type="evidence" value="ECO:0007669"/>
    <property type="project" value="UniProtKB-UniRule"/>
</dbReference>